<keyword evidence="2" id="KW-1185">Reference proteome</keyword>
<accession>A0ACC0CUA8</accession>
<dbReference type="EMBL" id="MU394342">
    <property type="protein sequence ID" value="KAI6084091.1"/>
    <property type="molecule type" value="Genomic_DNA"/>
</dbReference>
<protein>
    <submittedName>
        <fullName evidence="1">Structure-specific endonuclease subunit SLX1</fullName>
    </submittedName>
</protein>
<reference evidence="1 2" key="1">
    <citation type="journal article" date="2022" name="New Phytol.">
        <title>Ecological generalism drives hyperdiversity of secondary metabolite gene clusters in xylarialean endophytes.</title>
        <authorList>
            <person name="Franco M.E.E."/>
            <person name="Wisecaver J.H."/>
            <person name="Arnold A.E."/>
            <person name="Ju Y.M."/>
            <person name="Slot J.C."/>
            <person name="Ahrendt S."/>
            <person name="Moore L.P."/>
            <person name="Eastman K.E."/>
            <person name="Scott K."/>
            <person name="Konkel Z."/>
            <person name="Mondo S.J."/>
            <person name="Kuo A."/>
            <person name="Hayes R.D."/>
            <person name="Haridas S."/>
            <person name="Andreopoulos B."/>
            <person name="Riley R."/>
            <person name="LaButti K."/>
            <person name="Pangilinan J."/>
            <person name="Lipzen A."/>
            <person name="Amirebrahimi M."/>
            <person name="Yan J."/>
            <person name="Adam C."/>
            <person name="Keymanesh K."/>
            <person name="Ng V."/>
            <person name="Louie K."/>
            <person name="Northen T."/>
            <person name="Drula E."/>
            <person name="Henrissat B."/>
            <person name="Hsieh H.M."/>
            <person name="Youens-Clark K."/>
            <person name="Lutzoni F."/>
            <person name="Miadlikowska J."/>
            <person name="Eastwood D.C."/>
            <person name="Hamelin R.C."/>
            <person name="Grigoriev I.V."/>
            <person name="U'Ren J.M."/>
        </authorList>
    </citation>
    <scope>NUCLEOTIDE SEQUENCE [LARGE SCALE GENOMIC DNA]</scope>
    <source>
        <strain evidence="1 2">ER1909</strain>
    </source>
</reference>
<organism evidence="1 2">
    <name type="scientific">Hypoxylon rubiginosum</name>
    <dbReference type="NCBI Taxonomy" id="110542"/>
    <lineage>
        <taxon>Eukaryota</taxon>
        <taxon>Fungi</taxon>
        <taxon>Dikarya</taxon>
        <taxon>Ascomycota</taxon>
        <taxon>Pezizomycotina</taxon>
        <taxon>Sordariomycetes</taxon>
        <taxon>Xylariomycetidae</taxon>
        <taxon>Xylariales</taxon>
        <taxon>Hypoxylaceae</taxon>
        <taxon>Hypoxylon</taxon>
    </lineage>
</organism>
<proteinExistence type="predicted"/>
<sequence>MPALSKPIPPLYTVYILRSTVRHASLYIGSTPHPPRRLKQHNGEAKGGAVRTSRNTLRPWEMVGLVSGFPGMVAALKFEWALTNPHLSLHIPSSSRISTSAGTKRNGHPKRPRHSLTSILSNLHLLLRVPSFARWPLNVHFFAPEVHEAWKKWCRTANEPLRDTIRVLTDFAPSPSPSAPRDSENPSADNEPQKPWGIHALPLDYAPMKDYVTKTQSIYDFEREGSCVGCKEPLEPGKGLYATCSNPGCECTGHVSCWSKLMLGKEAGEDIIPITGVCPRCKGEVVWGDLMKEMSLRIRGPKEIEKLLKKPRKRKARAESTT</sequence>
<comment type="caution">
    <text evidence="1">The sequence shown here is derived from an EMBL/GenBank/DDBJ whole genome shotgun (WGS) entry which is preliminary data.</text>
</comment>
<keyword evidence="1" id="KW-0255">Endonuclease</keyword>
<dbReference type="Proteomes" id="UP001497680">
    <property type="component" value="Unassembled WGS sequence"/>
</dbReference>
<gene>
    <name evidence="1" type="ORF">F4821DRAFT_178830</name>
</gene>
<name>A0ACC0CUA8_9PEZI</name>
<evidence type="ECO:0000313" key="1">
    <source>
        <dbReference type="EMBL" id="KAI6084091.1"/>
    </source>
</evidence>
<keyword evidence="1" id="KW-0378">Hydrolase</keyword>
<keyword evidence="1" id="KW-0540">Nuclease</keyword>
<evidence type="ECO:0000313" key="2">
    <source>
        <dbReference type="Proteomes" id="UP001497680"/>
    </source>
</evidence>